<accession>A0A2P6VB69</accession>
<keyword evidence="2" id="KW-1185">Reference proteome</keyword>
<evidence type="ECO:0000313" key="1">
    <source>
        <dbReference type="EMBL" id="PSC71342.1"/>
    </source>
</evidence>
<protein>
    <submittedName>
        <fullName evidence="1">Family transcriptional regulator</fullName>
    </submittedName>
</protein>
<dbReference type="EMBL" id="LHPF02000015">
    <property type="protein sequence ID" value="PSC71342.1"/>
    <property type="molecule type" value="Genomic_DNA"/>
</dbReference>
<proteinExistence type="predicted"/>
<evidence type="ECO:0000313" key="2">
    <source>
        <dbReference type="Proteomes" id="UP000239649"/>
    </source>
</evidence>
<sequence>MYVADNVLRLRGALPPARSVSYMRCRAAAWLLLRCVDVWLNRRYRGAMHTSLVHSQSTASPQQLPSSAGGEAAALLASTARLLFVSCGPQLAMSAFLMPMWLSGTILIQAVTAASLVPDMCTFCRGPLAQPLLQRHTRWLYQVLDAGRACQLFRVHQGQRRGAGLPPERGWHAAGYSFHASCLTPVPS</sequence>
<dbReference type="AlphaFoldDB" id="A0A2P6VB69"/>
<reference evidence="1 2" key="1">
    <citation type="journal article" date="2018" name="Plant J.">
        <title>Genome sequences of Chlorella sorokiniana UTEX 1602 and Micractinium conductrix SAG 241.80: implications to maltose excretion by a green alga.</title>
        <authorList>
            <person name="Arriola M.B."/>
            <person name="Velmurugan N."/>
            <person name="Zhang Y."/>
            <person name="Plunkett M.H."/>
            <person name="Hondzo H."/>
            <person name="Barney B.M."/>
        </authorList>
    </citation>
    <scope>NUCLEOTIDE SEQUENCE [LARGE SCALE GENOMIC DNA]</scope>
    <source>
        <strain evidence="1 2">SAG 241.80</strain>
    </source>
</reference>
<dbReference type="Proteomes" id="UP000239649">
    <property type="component" value="Unassembled WGS sequence"/>
</dbReference>
<name>A0A2P6VB69_9CHLO</name>
<comment type="caution">
    <text evidence="1">The sequence shown here is derived from an EMBL/GenBank/DDBJ whole genome shotgun (WGS) entry which is preliminary data.</text>
</comment>
<gene>
    <name evidence="1" type="ORF">C2E20_5221</name>
</gene>
<organism evidence="1 2">
    <name type="scientific">Micractinium conductrix</name>
    <dbReference type="NCBI Taxonomy" id="554055"/>
    <lineage>
        <taxon>Eukaryota</taxon>
        <taxon>Viridiplantae</taxon>
        <taxon>Chlorophyta</taxon>
        <taxon>core chlorophytes</taxon>
        <taxon>Trebouxiophyceae</taxon>
        <taxon>Chlorellales</taxon>
        <taxon>Chlorellaceae</taxon>
        <taxon>Chlorella clade</taxon>
        <taxon>Micractinium</taxon>
    </lineage>
</organism>